<dbReference type="KEGG" id="gtr:GLOTRDRAFT_78944"/>
<dbReference type="OrthoDB" id="9992527at2759"/>
<dbReference type="InterPro" id="IPR011032">
    <property type="entry name" value="GroES-like_sf"/>
</dbReference>
<dbReference type="HOGENOM" id="CLU_026673_16_5_1"/>
<sequence>MSHKAIIFPALGAKLEVISVPTPALRDDHVQVAPDYVSPAPIDVWQGHHGIFATFPVIPCGSLVGTIIAAGSEVTHVKKGDRIVANVFGPQEQKAAQAIVTIPGNRVGKLPKNVDSVAAVTSLGLVPVFHSVTSKSNGLGLRLRTGLPNEDFPPLSAEEQGKRILIWGGSSATGQFAVQMLAFTGYRNIIATASPKHHDYIRSLGASKAVDYNSPEFAREIGEVDLVLDFVANRKETIPRIAKVVRNDPASKVAIFVPIKSGGRSASNLGVELEKDALPNKVQVILVTSHIYEQNPFLKSHLQTEIVPGLLGQGAVKPLRAKVIEGSSSVEALNKAVALLKDGVVSGEKLVVDVMDLQN</sequence>
<proteinExistence type="predicted"/>
<dbReference type="SMART" id="SM00829">
    <property type="entry name" value="PKS_ER"/>
    <property type="match status" value="1"/>
</dbReference>
<name>S7RFH7_GLOTA</name>
<dbReference type="InterPro" id="IPR036291">
    <property type="entry name" value="NAD(P)-bd_dom_sf"/>
</dbReference>
<dbReference type="SUPFAM" id="SSF51735">
    <property type="entry name" value="NAD(P)-binding Rossmann-fold domains"/>
    <property type="match status" value="1"/>
</dbReference>
<keyword evidence="3" id="KW-1185">Reference proteome</keyword>
<dbReference type="SUPFAM" id="SSF50129">
    <property type="entry name" value="GroES-like"/>
    <property type="match status" value="1"/>
</dbReference>
<accession>S7RFH7</accession>
<dbReference type="InterPro" id="IPR013154">
    <property type="entry name" value="ADH-like_N"/>
</dbReference>
<dbReference type="PANTHER" id="PTHR45348:SF3">
    <property type="entry name" value="ENOYL REDUCTASE (ER) DOMAIN-CONTAINING PROTEIN"/>
    <property type="match status" value="1"/>
</dbReference>
<dbReference type="OMA" id="FRMHEDA"/>
<dbReference type="GO" id="GO:0016651">
    <property type="term" value="F:oxidoreductase activity, acting on NAD(P)H"/>
    <property type="evidence" value="ECO:0007669"/>
    <property type="project" value="InterPro"/>
</dbReference>
<dbReference type="GeneID" id="19308855"/>
<organism evidence="2 3">
    <name type="scientific">Gloeophyllum trabeum (strain ATCC 11539 / FP-39264 / Madison 617)</name>
    <name type="common">Brown rot fungus</name>
    <dbReference type="NCBI Taxonomy" id="670483"/>
    <lineage>
        <taxon>Eukaryota</taxon>
        <taxon>Fungi</taxon>
        <taxon>Dikarya</taxon>
        <taxon>Basidiomycota</taxon>
        <taxon>Agaricomycotina</taxon>
        <taxon>Agaricomycetes</taxon>
        <taxon>Gloeophyllales</taxon>
        <taxon>Gloeophyllaceae</taxon>
        <taxon>Gloeophyllum</taxon>
    </lineage>
</organism>
<dbReference type="InterPro" id="IPR020843">
    <property type="entry name" value="ER"/>
</dbReference>
<gene>
    <name evidence="2" type="ORF">GLOTRDRAFT_78944</name>
</gene>
<dbReference type="Proteomes" id="UP000030669">
    <property type="component" value="Unassembled WGS sequence"/>
</dbReference>
<dbReference type="Gene3D" id="3.90.180.10">
    <property type="entry name" value="Medium-chain alcohol dehydrogenases, catalytic domain"/>
    <property type="match status" value="1"/>
</dbReference>
<reference evidence="2 3" key="1">
    <citation type="journal article" date="2012" name="Science">
        <title>The Paleozoic origin of enzymatic lignin decomposition reconstructed from 31 fungal genomes.</title>
        <authorList>
            <person name="Floudas D."/>
            <person name="Binder M."/>
            <person name="Riley R."/>
            <person name="Barry K."/>
            <person name="Blanchette R.A."/>
            <person name="Henrissat B."/>
            <person name="Martinez A.T."/>
            <person name="Otillar R."/>
            <person name="Spatafora J.W."/>
            <person name="Yadav J.S."/>
            <person name="Aerts A."/>
            <person name="Benoit I."/>
            <person name="Boyd A."/>
            <person name="Carlson A."/>
            <person name="Copeland A."/>
            <person name="Coutinho P.M."/>
            <person name="de Vries R.P."/>
            <person name="Ferreira P."/>
            <person name="Findley K."/>
            <person name="Foster B."/>
            <person name="Gaskell J."/>
            <person name="Glotzer D."/>
            <person name="Gorecki P."/>
            <person name="Heitman J."/>
            <person name="Hesse C."/>
            <person name="Hori C."/>
            <person name="Igarashi K."/>
            <person name="Jurgens J.A."/>
            <person name="Kallen N."/>
            <person name="Kersten P."/>
            <person name="Kohler A."/>
            <person name="Kuees U."/>
            <person name="Kumar T.K.A."/>
            <person name="Kuo A."/>
            <person name="LaButti K."/>
            <person name="Larrondo L.F."/>
            <person name="Lindquist E."/>
            <person name="Ling A."/>
            <person name="Lombard V."/>
            <person name="Lucas S."/>
            <person name="Lundell T."/>
            <person name="Martin R."/>
            <person name="McLaughlin D.J."/>
            <person name="Morgenstern I."/>
            <person name="Morin E."/>
            <person name="Murat C."/>
            <person name="Nagy L.G."/>
            <person name="Nolan M."/>
            <person name="Ohm R.A."/>
            <person name="Patyshakuliyeva A."/>
            <person name="Rokas A."/>
            <person name="Ruiz-Duenas F.J."/>
            <person name="Sabat G."/>
            <person name="Salamov A."/>
            <person name="Samejima M."/>
            <person name="Schmutz J."/>
            <person name="Slot J.C."/>
            <person name="St John F."/>
            <person name="Stenlid J."/>
            <person name="Sun H."/>
            <person name="Sun S."/>
            <person name="Syed K."/>
            <person name="Tsang A."/>
            <person name="Wiebenga A."/>
            <person name="Young D."/>
            <person name="Pisabarro A."/>
            <person name="Eastwood D.C."/>
            <person name="Martin F."/>
            <person name="Cullen D."/>
            <person name="Grigoriev I.V."/>
            <person name="Hibbett D.S."/>
        </authorList>
    </citation>
    <scope>NUCLEOTIDE SEQUENCE [LARGE SCALE GENOMIC DNA]</scope>
    <source>
        <strain evidence="2 3">ATCC 11539</strain>
    </source>
</reference>
<dbReference type="Gene3D" id="3.40.50.720">
    <property type="entry name" value="NAD(P)-binding Rossmann-like Domain"/>
    <property type="match status" value="1"/>
</dbReference>
<dbReference type="Pfam" id="PF08240">
    <property type="entry name" value="ADH_N"/>
    <property type="match status" value="1"/>
</dbReference>
<feature type="domain" description="Enoyl reductase (ER)" evidence="1">
    <location>
        <begin position="12"/>
        <end position="352"/>
    </location>
</feature>
<dbReference type="AlphaFoldDB" id="S7RFH7"/>
<evidence type="ECO:0000259" key="1">
    <source>
        <dbReference type="SMART" id="SM00829"/>
    </source>
</evidence>
<dbReference type="InterPro" id="IPR047122">
    <property type="entry name" value="Trans-enoyl_RdTase-like"/>
</dbReference>
<dbReference type="EMBL" id="KB469306">
    <property type="protein sequence ID" value="EPQ52945.1"/>
    <property type="molecule type" value="Genomic_DNA"/>
</dbReference>
<dbReference type="eggNOG" id="KOG1198">
    <property type="taxonomic scope" value="Eukaryota"/>
</dbReference>
<dbReference type="PANTHER" id="PTHR45348">
    <property type="entry name" value="HYPOTHETICAL OXIDOREDUCTASE (EUROFUNG)"/>
    <property type="match status" value="1"/>
</dbReference>
<protein>
    <submittedName>
        <fullName evidence="2">GroES-like protein</fullName>
    </submittedName>
</protein>
<evidence type="ECO:0000313" key="2">
    <source>
        <dbReference type="EMBL" id="EPQ52945.1"/>
    </source>
</evidence>
<dbReference type="CDD" id="cd08249">
    <property type="entry name" value="enoyl_reductase_like"/>
    <property type="match status" value="1"/>
</dbReference>
<evidence type="ECO:0000313" key="3">
    <source>
        <dbReference type="Proteomes" id="UP000030669"/>
    </source>
</evidence>
<dbReference type="RefSeq" id="XP_007868273.1">
    <property type="nucleotide sequence ID" value="XM_007870082.1"/>
</dbReference>